<evidence type="ECO:0000256" key="1">
    <source>
        <dbReference type="SAM" id="Phobius"/>
    </source>
</evidence>
<keyword evidence="1" id="KW-1133">Transmembrane helix</keyword>
<sequence>MGREAGRRSRIAFAAFGAIVLLIFLGNFDRAIFLYERAALALAPSSERASAYGERHFDAERPAFYDIARAEYFYEKAVELDDQYPYAHHQLARISFLRGLRVFLHDTIAGNEKRFPEMAR</sequence>
<feature type="transmembrane region" description="Helical" evidence="1">
    <location>
        <begin position="12"/>
        <end position="35"/>
    </location>
</feature>
<keyword evidence="1" id="KW-0812">Transmembrane</keyword>
<name>A0A0G1YRF8_9BACT</name>
<proteinExistence type="predicted"/>
<evidence type="ECO:0000313" key="2">
    <source>
        <dbReference type="EMBL" id="KKW45831.1"/>
    </source>
</evidence>
<gene>
    <name evidence="2" type="ORF">UY98_C0037G0002</name>
</gene>
<dbReference type="AlphaFoldDB" id="A0A0G1YRF8"/>
<dbReference type="EMBL" id="LCSD01000037">
    <property type="protein sequence ID" value="KKW45831.1"/>
    <property type="molecule type" value="Genomic_DNA"/>
</dbReference>
<dbReference type="InterPro" id="IPR011990">
    <property type="entry name" value="TPR-like_helical_dom_sf"/>
</dbReference>
<keyword evidence="1" id="KW-0472">Membrane</keyword>
<accession>A0A0G1YRF8</accession>
<dbReference type="Gene3D" id="1.25.40.10">
    <property type="entry name" value="Tetratricopeptide repeat domain"/>
    <property type="match status" value="1"/>
</dbReference>
<dbReference type="Proteomes" id="UP000034789">
    <property type="component" value="Unassembled WGS sequence"/>
</dbReference>
<reference evidence="2 3" key="1">
    <citation type="journal article" date="2015" name="Nature">
        <title>rRNA introns, odd ribosomes, and small enigmatic genomes across a large radiation of phyla.</title>
        <authorList>
            <person name="Brown C.T."/>
            <person name="Hug L.A."/>
            <person name="Thomas B.C."/>
            <person name="Sharon I."/>
            <person name="Castelle C.J."/>
            <person name="Singh A."/>
            <person name="Wilkins M.J."/>
            <person name="Williams K.H."/>
            <person name="Banfield J.F."/>
        </authorList>
    </citation>
    <scope>NUCLEOTIDE SEQUENCE [LARGE SCALE GENOMIC DNA]</scope>
</reference>
<organism evidence="2 3">
    <name type="scientific">Candidatus Kaiserbacteria bacterium GW2011_GWA2_58_9</name>
    <dbReference type="NCBI Taxonomy" id="1618672"/>
    <lineage>
        <taxon>Bacteria</taxon>
        <taxon>Candidatus Kaiseribacteriota</taxon>
    </lineage>
</organism>
<evidence type="ECO:0000313" key="3">
    <source>
        <dbReference type="Proteomes" id="UP000034789"/>
    </source>
</evidence>
<dbReference type="SUPFAM" id="SSF48452">
    <property type="entry name" value="TPR-like"/>
    <property type="match status" value="1"/>
</dbReference>
<evidence type="ECO:0008006" key="4">
    <source>
        <dbReference type="Google" id="ProtNLM"/>
    </source>
</evidence>
<comment type="caution">
    <text evidence="2">The sequence shown here is derived from an EMBL/GenBank/DDBJ whole genome shotgun (WGS) entry which is preliminary data.</text>
</comment>
<protein>
    <recommendedName>
        <fullName evidence="4">Tetratricopeptide repeat protein</fullName>
    </recommendedName>
</protein>